<comment type="similarity">
    <text evidence="3">Belongs to the PDCD4 family.</text>
</comment>
<accession>A0A9F7TGX5</accession>
<feature type="domain" description="MI" evidence="10">
    <location>
        <begin position="296"/>
        <end position="419"/>
    </location>
</feature>
<evidence type="ECO:0000313" key="12">
    <source>
        <dbReference type="RefSeq" id="XP_053532534.1"/>
    </source>
</evidence>
<evidence type="ECO:0000256" key="3">
    <source>
        <dbReference type="ARBA" id="ARBA00005497"/>
    </source>
</evidence>
<name>A0A9F7TGX5_ICTPU</name>
<dbReference type="InterPro" id="IPR003891">
    <property type="entry name" value="Initiation_fac_eIF4g_MI"/>
</dbReference>
<feature type="compositionally biased region" description="Basic residues" evidence="9">
    <location>
        <begin position="66"/>
        <end position="75"/>
    </location>
</feature>
<dbReference type="FunFam" id="1.25.40.180:FF:000008">
    <property type="entry name" value="Programmed cell death protein 4"/>
    <property type="match status" value="1"/>
</dbReference>
<evidence type="ECO:0000256" key="5">
    <source>
        <dbReference type="ARBA" id="ARBA00022490"/>
    </source>
</evidence>
<dbReference type="GO" id="GO:0005829">
    <property type="term" value="C:cytosol"/>
    <property type="evidence" value="ECO:0007669"/>
    <property type="project" value="TreeGrafter"/>
</dbReference>
<keyword evidence="5" id="KW-0963">Cytoplasm</keyword>
<dbReference type="PANTHER" id="PTHR12626">
    <property type="entry name" value="PROGRAMMED CELL DEATH 4"/>
    <property type="match status" value="1"/>
</dbReference>
<comment type="subcellular location">
    <subcellularLocation>
        <location evidence="2">Cytoplasm</location>
    </subcellularLocation>
    <subcellularLocation>
        <location evidence="1">Nucleus</location>
    </subcellularLocation>
</comment>
<feature type="compositionally biased region" description="Gly residues" evidence="9">
    <location>
        <begin position="121"/>
        <end position="132"/>
    </location>
</feature>
<dbReference type="SUPFAM" id="SSF48371">
    <property type="entry name" value="ARM repeat"/>
    <property type="match status" value="2"/>
</dbReference>
<dbReference type="CTD" id="321061"/>
<evidence type="ECO:0000259" key="10">
    <source>
        <dbReference type="PROSITE" id="PS51366"/>
    </source>
</evidence>
<dbReference type="PANTHER" id="PTHR12626:SF3">
    <property type="entry name" value="PROGRAMMED CELL DEATH PROTEIN 4"/>
    <property type="match status" value="1"/>
</dbReference>
<dbReference type="Gene3D" id="1.25.40.180">
    <property type="match status" value="2"/>
</dbReference>
<keyword evidence="11" id="KW-1185">Reference proteome</keyword>
<keyword evidence="8" id="KW-0539">Nucleus</keyword>
<dbReference type="FunFam" id="1.25.40.180:FF:000009">
    <property type="entry name" value="programmed cell death protein 4"/>
    <property type="match status" value="1"/>
</dbReference>
<feature type="domain" description="MI" evidence="10">
    <location>
        <begin position="132"/>
        <end position="253"/>
    </location>
</feature>
<dbReference type="RefSeq" id="XP_053532534.1">
    <property type="nucleotide sequence ID" value="XM_053676559.1"/>
</dbReference>
<dbReference type="GO" id="GO:0005634">
    <property type="term" value="C:nucleus"/>
    <property type="evidence" value="ECO:0007669"/>
    <property type="project" value="UniProtKB-SubCell"/>
</dbReference>
<keyword evidence="6" id="KW-0677">Repeat</keyword>
<evidence type="ECO:0000256" key="9">
    <source>
        <dbReference type="SAM" id="MobiDB-lite"/>
    </source>
</evidence>
<organism evidence="11 12">
    <name type="scientific">Ictalurus punctatus</name>
    <name type="common">Channel catfish</name>
    <name type="synonym">Silurus punctatus</name>
    <dbReference type="NCBI Taxonomy" id="7998"/>
    <lineage>
        <taxon>Eukaryota</taxon>
        <taxon>Metazoa</taxon>
        <taxon>Chordata</taxon>
        <taxon>Craniata</taxon>
        <taxon>Vertebrata</taxon>
        <taxon>Euteleostomi</taxon>
        <taxon>Actinopterygii</taxon>
        <taxon>Neopterygii</taxon>
        <taxon>Teleostei</taxon>
        <taxon>Ostariophysi</taxon>
        <taxon>Siluriformes</taxon>
        <taxon>Ictaluridae</taxon>
        <taxon>Ictalurus</taxon>
    </lineage>
</organism>
<evidence type="ECO:0000256" key="2">
    <source>
        <dbReference type="ARBA" id="ARBA00004496"/>
    </source>
</evidence>
<dbReference type="PROSITE" id="PS51366">
    <property type="entry name" value="MI"/>
    <property type="match status" value="2"/>
</dbReference>
<gene>
    <name evidence="12" type="primary">pdcd4b</name>
</gene>
<dbReference type="AlphaFoldDB" id="A0A9F7TGX5"/>
<dbReference type="SMART" id="SM00544">
    <property type="entry name" value="MA3"/>
    <property type="match status" value="2"/>
</dbReference>
<reference evidence="12" key="2">
    <citation type="submission" date="2025-08" db="UniProtKB">
        <authorList>
            <consortium name="RefSeq"/>
        </authorList>
    </citation>
    <scope>IDENTIFICATION</scope>
    <source>
        <tissue evidence="12">Blood</tissue>
    </source>
</reference>
<sequence>MQLTKLVMAADCEAWLNANPVEADDLSDSYQSGNEENALVSRADDEINGNWVPAPVGTVHEARLKAKAKRRLRKNSSRDSGRGDSLSENGEASRSAVPPASPKGKVLDRRSRLGKGRGLPKKGGAGGKGVWGTPGEVYDVEEVDVRDPNYDEDQELLGELNLGSMRSDVPLLAVSLALEAKASQRELTSLLLSRLCGRVLSRSDIEASFRKLLKELPDLVLDTPTAPQLVGQFIARAVADQILSKSYIDGYKGSVDCEHARAALDRAAVLLKMSKESGLKIDNLWGLGGGQRPVNQLINEVNLLLKEYVLSGDTAEAERCLRELEVPHFHHEFVYEAIVMVLESKGDTTLQAILKLLKSLFDSSVITLDQMRRGYERVYMDIAEINIDVPCAYSLLEHFVDKSFSAAVIDKKLRDLCPCRGRKRFVSEGDGGLLKLETY</sequence>
<dbReference type="GeneID" id="108259170"/>
<dbReference type="GO" id="GO:0003723">
    <property type="term" value="F:RNA binding"/>
    <property type="evidence" value="ECO:0007669"/>
    <property type="project" value="UniProtKB-KW"/>
</dbReference>
<dbReference type="Pfam" id="PF02847">
    <property type="entry name" value="MA3"/>
    <property type="match status" value="2"/>
</dbReference>
<dbReference type="InterPro" id="IPR016024">
    <property type="entry name" value="ARM-type_fold"/>
</dbReference>
<protein>
    <recommendedName>
        <fullName evidence="4">Programmed cell death protein 4</fullName>
    </recommendedName>
</protein>
<proteinExistence type="inferred from homology"/>
<evidence type="ECO:0000256" key="1">
    <source>
        <dbReference type="ARBA" id="ARBA00004123"/>
    </source>
</evidence>
<evidence type="ECO:0000313" key="11">
    <source>
        <dbReference type="Proteomes" id="UP000221080"/>
    </source>
</evidence>
<dbReference type="Proteomes" id="UP000221080">
    <property type="component" value="Chromosome 27"/>
</dbReference>
<evidence type="ECO:0000256" key="7">
    <source>
        <dbReference type="ARBA" id="ARBA00022884"/>
    </source>
</evidence>
<evidence type="ECO:0000256" key="4">
    <source>
        <dbReference type="ARBA" id="ARBA00014414"/>
    </source>
</evidence>
<dbReference type="GO" id="GO:0045892">
    <property type="term" value="P:negative regulation of DNA-templated transcription"/>
    <property type="evidence" value="ECO:0007669"/>
    <property type="project" value="InterPro"/>
</dbReference>
<evidence type="ECO:0000256" key="8">
    <source>
        <dbReference type="ARBA" id="ARBA00023242"/>
    </source>
</evidence>
<evidence type="ECO:0000256" key="6">
    <source>
        <dbReference type="ARBA" id="ARBA00022737"/>
    </source>
</evidence>
<keyword evidence="7" id="KW-0694">RNA-binding</keyword>
<feature type="region of interest" description="Disordered" evidence="9">
    <location>
        <begin position="66"/>
        <end position="133"/>
    </location>
</feature>
<reference evidence="11" key="1">
    <citation type="journal article" date="2016" name="Nat. Commun.">
        <title>The channel catfish genome sequence provides insights into the evolution of scale formation in teleosts.</title>
        <authorList>
            <person name="Liu Z."/>
            <person name="Liu S."/>
            <person name="Yao J."/>
            <person name="Bao L."/>
            <person name="Zhang J."/>
            <person name="Li Y."/>
            <person name="Jiang C."/>
            <person name="Sun L."/>
            <person name="Wang R."/>
            <person name="Zhang Y."/>
            <person name="Zhou T."/>
            <person name="Zeng Q."/>
            <person name="Fu Q."/>
            <person name="Gao S."/>
            <person name="Li N."/>
            <person name="Koren S."/>
            <person name="Jiang Y."/>
            <person name="Zimin A."/>
            <person name="Xu P."/>
            <person name="Phillippy A.M."/>
            <person name="Geng X."/>
            <person name="Song L."/>
            <person name="Sun F."/>
            <person name="Li C."/>
            <person name="Wang X."/>
            <person name="Chen A."/>
            <person name="Jin Y."/>
            <person name="Yuan Z."/>
            <person name="Yang Y."/>
            <person name="Tan S."/>
            <person name="Peatman E."/>
            <person name="Lu J."/>
            <person name="Qin Z."/>
            <person name="Dunham R."/>
            <person name="Li Z."/>
            <person name="Sonstegard T."/>
            <person name="Feng J."/>
            <person name="Danzmann R.G."/>
            <person name="Schroeder S."/>
            <person name="Scheffler B."/>
            <person name="Duke M.V."/>
            <person name="Ballard L."/>
            <person name="Kucuktas H."/>
            <person name="Kaltenboeck L."/>
            <person name="Liu H."/>
            <person name="Armbruster J."/>
            <person name="Xie Y."/>
            <person name="Kirby M.L."/>
            <person name="Tian Y."/>
            <person name="Flanagan M.E."/>
            <person name="Mu W."/>
            <person name="Waldbieser G.C."/>
        </authorList>
    </citation>
    <scope>NUCLEOTIDE SEQUENCE [LARGE SCALE GENOMIC DNA]</scope>
    <source>
        <strain evidence="11">SDA103</strain>
    </source>
</reference>
<dbReference type="InterPro" id="IPR039778">
    <property type="entry name" value="PDCD4"/>
</dbReference>